<name>A0A348G625_ODOMO</name>
<feature type="domain" description="Vitellogenin" evidence="3">
    <location>
        <begin position="83"/>
        <end position="202"/>
    </location>
</feature>
<evidence type="ECO:0000256" key="1">
    <source>
        <dbReference type="ARBA" id="ARBA00022729"/>
    </source>
</evidence>
<sequence>METFVLLPFFLLSRVPSDADTWRYGPEYTFTVNSNASTLEGHSVSCFKLVYSTLKCRPRDFDTLRCQFTTWSEIYEGKDGWFNAPFDITFVRQGIQSLVVPRDIDLWLLDMVRTFISQMNFGVELLHKPDGAFNAEEKSYLGQCESLVNVSREAHENNEVSKEKDYEIVPVAGLQKKRGEMLVIEKTRNLENCVDKRPYMMSGDNTCIETGMVNKSRNSLTDLLSSRSQVEISDTGFNSYTENMVDITKEGITSSFHEKIGLRLYSVLPAKEALQPFSVATMSVSPYALSEKEEQEFFMKKRERE</sequence>
<reference evidence="4" key="1">
    <citation type="journal article" date="2017" name="Toxins">
        <title>Combined Venom Gland Transcriptomic and Venom Peptidomic Analysis of the Predatory Ant Odontomachus monticola.</title>
        <authorList>
            <person name="Kazuma K."/>
            <person name="Masuko K."/>
            <person name="Konno K."/>
            <person name="Inagaki H."/>
        </authorList>
    </citation>
    <scope>NUCLEOTIDE SEQUENCE</scope>
    <source>
        <tissue evidence="4">Venom gland and sac</tissue>
    </source>
</reference>
<dbReference type="SUPFAM" id="SSF56968">
    <property type="entry name" value="Lipovitellin-phosvitin complex, beta-sheet shell regions"/>
    <property type="match status" value="1"/>
</dbReference>
<proteinExistence type="evidence at transcript level"/>
<organism evidence="4">
    <name type="scientific">Odontomachus monticola</name>
    <name type="common">Trap-jaw ant</name>
    <dbReference type="NCBI Taxonomy" id="613454"/>
    <lineage>
        <taxon>Eukaryota</taxon>
        <taxon>Metazoa</taxon>
        <taxon>Ecdysozoa</taxon>
        <taxon>Arthropoda</taxon>
        <taxon>Hexapoda</taxon>
        <taxon>Insecta</taxon>
        <taxon>Pterygota</taxon>
        <taxon>Neoptera</taxon>
        <taxon>Endopterygota</taxon>
        <taxon>Hymenoptera</taxon>
        <taxon>Apocrita</taxon>
        <taxon>Aculeata</taxon>
        <taxon>Formicoidea</taxon>
        <taxon>Formicidae</taxon>
        <taxon>Ponerinae</taxon>
        <taxon>Ponerini</taxon>
        <taxon>Odontomachus</taxon>
    </lineage>
</organism>
<gene>
    <name evidence="4" type="primary">VIT2_OM</name>
</gene>
<dbReference type="Pfam" id="PF01347">
    <property type="entry name" value="Vitellogenin_N"/>
    <property type="match status" value="1"/>
</dbReference>
<dbReference type="Gene3D" id="2.30.230.10">
    <property type="entry name" value="Lipovitellin, beta-sheet shell regions, chain A"/>
    <property type="match status" value="1"/>
</dbReference>
<dbReference type="InterPro" id="IPR015816">
    <property type="entry name" value="Vitellinogen_b-sht_N"/>
</dbReference>
<dbReference type="GO" id="GO:0005319">
    <property type="term" value="F:lipid transporter activity"/>
    <property type="evidence" value="ECO:0007669"/>
    <property type="project" value="InterPro"/>
</dbReference>
<evidence type="ECO:0000256" key="2">
    <source>
        <dbReference type="SAM" id="SignalP"/>
    </source>
</evidence>
<dbReference type="InterPro" id="IPR015819">
    <property type="entry name" value="Lipid_transp_b-sht_shell"/>
</dbReference>
<dbReference type="AlphaFoldDB" id="A0A348G625"/>
<dbReference type="InterPro" id="IPR001747">
    <property type="entry name" value="Vitellogenin_N"/>
</dbReference>
<feature type="chain" id="PRO_5016634892" evidence="2">
    <location>
        <begin position="20"/>
        <end position="305"/>
    </location>
</feature>
<protein>
    <submittedName>
        <fullName evidence="4">Vitellogenin 2</fullName>
    </submittedName>
</protein>
<keyword evidence="1 2" id="KW-0732">Signal</keyword>
<evidence type="ECO:0000259" key="3">
    <source>
        <dbReference type="Pfam" id="PF01347"/>
    </source>
</evidence>
<accession>A0A348G625</accession>
<evidence type="ECO:0000313" key="4">
    <source>
        <dbReference type="EMBL" id="BBF97898.1"/>
    </source>
</evidence>
<dbReference type="EMBL" id="FX985564">
    <property type="protein sequence ID" value="BBF97898.1"/>
    <property type="molecule type" value="mRNA"/>
</dbReference>
<feature type="signal peptide" evidence="2">
    <location>
        <begin position="1"/>
        <end position="19"/>
    </location>
</feature>